<keyword evidence="3" id="KW-0687">Ribonucleoprotein</keyword>
<evidence type="ECO:0000313" key="4">
    <source>
        <dbReference type="Proteomes" id="UP000318509"/>
    </source>
</evidence>
<dbReference type="AlphaFoldDB" id="A0A537JVF4"/>
<keyword evidence="3" id="KW-0689">Ribosomal protein</keyword>
<dbReference type="Proteomes" id="UP000318509">
    <property type="component" value="Unassembled WGS sequence"/>
</dbReference>
<dbReference type="GO" id="GO:0005840">
    <property type="term" value="C:ribosome"/>
    <property type="evidence" value="ECO:0007669"/>
    <property type="project" value="UniProtKB-KW"/>
</dbReference>
<feature type="domain" description="Ribosomal protein eL8/eL30/eS12/Gadd45" evidence="2">
    <location>
        <begin position="13"/>
        <end position="85"/>
    </location>
</feature>
<protein>
    <submittedName>
        <fullName evidence="3">50S ribosomal protein L7Ae-like protein</fullName>
    </submittedName>
</protein>
<dbReference type="EMBL" id="VBAK01000155">
    <property type="protein sequence ID" value="TMI87521.1"/>
    <property type="molecule type" value="Genomic_DNA"/>
</dbReference>
<dbReference type="InterPro" id="IPR029064">
    <property type="entry name" value="Ribosomal_eL30-like_sf"/>
</dbReference>
<dbReference type="PRINTS" id="PR00884">
    <property type="entry name" value="RIBOSOMALHS6"/>
</dbReference>
<dbReference type="SUPFAM" id="SSF55315">
    <property type="entry name" value="L30e-like"/>
    <property type="match status" value="1"/>
</dbReference>
<sequence>MDLDRLRGAPQRAIGTNQTSKAIDRGRAQVVFVARDADRRVTEPVVREARARGVEIVEVESMAVLGRTCGIAVGAAVAAILSATDRTPEP</sequence>
<feature type="region of interest" description="Disordered" evidence="1">
    <location>
        <begin position="1"/>
        <end position="21"/>
    </location>
</feature>
<dbReference type="InterPro" id="IPR004038">
    <property type="entry name" value="Ribosomal_eL8/eL30/eS12/Gad45"/>
</dbReference>
<gene>
    <name evidence="3" type="ORF">E6H00_15295</name>
</gene>
<reference evidence="3 4" key="1">
    <citation type="journal article" date="2019" name="Nat. Microbiol.">
        <title>Mediterranean grassland soil C-N compound turnover is dependent on rainfall and depth, and is mediated by genomically divergent microorganisms.</title>
        <authorList>
            <person name="Diamond S."/>
            <person name="Andeer P.F."/>
            <person name="Li Z."/>
            <person name="Crits-Christoph A."/>
            <person name="Burstein D."/>
            <person name="Anantharaman K."/>
            <person name="Lane K.R."/>
            <person name="Thomas B.C."/>
            <person name="Pan C."/>
            <person name="Northen T.R."/>
            <person name="Banfield J.F."/>
        </authorList>
    </citation>
    <scope>NUCLEOTIDE SEQUENCE [LARGE SCALE GENOMIC DNA]</scope>
    <source>
        <strain evidence="3">NP_3</strain>
    </source>
</reference>
<organism evidence="3 4">
    <name type="scientific">Candidatus Segetimicrobium genomatis</name>
    <dbReference type="NCBI Taxonomy" id="2569760"/>
    <lineage>
        <taxon>Bacteria</taxon>
        <taxon>Bacillati</taxon>
        <taxon>Candidatus Sysuimicrobiota</taxon>
        <taxon>Candidatus Sysuimicrobiia</taxon>
        <taxon>Candidatus Sysuimicrobiales</taxon>
        <taxon>Candidatus Segetimicrobiaceae</taxon>
        <taxon>Candidatus Segetimicrobium</taxon>
    </lineage>
</organism>
<dbReference type="Gene3D" id="3.30.1330.30">
    <property type="match status" value="1"/>
</dbReference>
<name>A0A537JVF4_9BACT</name>
<dbReference type="Pfam" id="PF01248">
    <property type="entry name" value="Ribosomal_L7Ae"/>
    <property type="match status" value="1"/>
</dbReference>
<evidence type="ECO:0000313" key="3">
    <source>
        <dbReference type="EMBL" id="TMI87521.1"/>
    </source>
</evidence>
<accession>A0A537JVF4</accession>
<proteinExistence type="predicted"/>
<evidence type="ECO:0000259" key="2">
    <source>
        <dbReference type="Pfam" id="PF01248"/>
    </source>
</evidence>
<evidence type="ECO:0000256" key="1">
    <source>
        <dbReference type="SAM" id="MobiDB-lite"/>
    </source>
</evidence>
<comment type="caution">
    <text evidence="3">The sequence shown here is derived from an EMBL/GenBank/DDBJ whole genome shotgun (WGS) entry which is preliminary data.</text>
</comment>